<dbReference type="Proteomes" id="UP000623687">
    <property type="component" value="Unassembled WGS sequence"/>
</dbReference>
<dbReference type="GO" id="GO:0004674">
    <property type="term" value="F:protein serine/threonine kinase activity"/>
    <property type="evidence" value="ECO:0007669"/>
    <property type="project" value="UniProtKB-KW"/>
</dbReference>
<dbReference type="Gene3D" id="3.20.200.10">
    <property type="entry name" value="MHCK/EF2 kinase"/>
    <property type="match status" value="1"/>
</dbReference>
<evidence type="ECO:0000256" key="2">
    <source>
        <dbReference type="ARBA" id="ARBA00022679"/>
    </source>
</evidence>
<evidence type="ECO:0000256" key="3">
    <source>
        <dbReference type="ARBA" id="ARBA00022777"/>
    </source>
</evidence>
<evidence type="ECO:0000259" key="5">
    <source>
        <dbReference type="PROSITE" id="PS51158"/>
    </source>
</evidence>
<evidence type="ECO:0000313" key="7">
    <source>
        <dbReference type="Proteomes" id="UP000623687"/>
    </source>
</evidence>
<gene>
    <name evidence="6" type="ORF">PC9H_010124</name>
</gene>
<feature type="region of interest" description="Disordered" evidence="4">
    <location>
        <begin position="293"/>
        <end position="391"/>
    </location>
</feature>
<organism evidence="6 7">
    <name type="scientific">Pleurotus ostreatus</name>
    <name type="common">Oyster mushroom</name>
    <name type="synonym">White-rot fungus</name>
    <dbReference type="NCBI Taxonomy" id="5322"/>
    <lineage>
        <taxon>Eukaryota</taxon>
        <taxon>Fungi</taxon>
        <taxon>Dikarya</taxon>
        <taxon>Basidiomycota</taxon>
        <taxon>Agaricomycotina</taxon>
        <taxon>Agaricomycetes</taxon>
        <taxon>Agaricomycetidae</taxon>
        <taxon>Agaricales</taxon>
        <taxon>Pleurotineae</taxon>
        <taxon>Pleurotaceae</taxon>
        <taxon>Pleurotus</taxon>
    </lineage>
</organism>
<accession>A0A8H7DRA1</accession>
<keyword evidence="2" id="KW-0808">Transferase</keyword>
<name>A0A8H7DRA1_PLEOS</name>
<proteinExistence type="predicted"/>
<dbReference type="SUPFAM" id="SSF56112">
    <property type="entry name" value="Protein kinase-like (PK-like)"/>
    <property type="match status" value="1"/>
</dbReference>
<sequence length="668" mass="74682">MADFTELNPHAICDRCNVSFKKEELQYVVGRVRGTGQRLCLVCKLYYSVKANNSNKTLSAAELQDIAQQVAKGQHGDSKLKVQAVGRPFHSLWDIHTPSSSMGPPPLPRPQVLTPASINAGSMLPFPRINSDSFPQFVGYQQAHTKFNELRAHFAKLAYAHGGTGKITVSVRLATWIPDKKNGLKPISEPRDLQHVSPDIGVDDLKSMAIIAIWESYCKWSHDYPISFSSLGLRDADWHELVPIVGMPAPFRSQFTNAKGKFNPKKGLHIFVSIPHHIYIEILNYRDTIAEQAAEKEDEESSHHPPVIVKPFGTKTTQDSYRSSSHKPPMSAQQAPGTMISKRVLNRDEGTKHNPVTIPSSSDDDEDQPEDQPSTPPRKIPQRGQESPDIKTVRAALRAQESGTRGSARSKYNTEEMPCIVFVAPRTSWKDLISTPSIVQLEKNVTPKRVSIFVNPKGEAFRGTFKSARFGHVSTPIFPTTSSYVCIKQAFYEKPDGKLAYYSGAKQSEILDKEIACLVWASALLDLVYDFIKFNEKAPFNIPQMRFVHAALANSNEVDGVKKSYLIEEVINGKFIKYINNDSPELLPMENQDQERRAKFLAFAQHVQYFKTESVFISDLQGGDTLLTDPQITTDPSITKGQIFASGNLPTKIRYQKTYSLATNPSYK</sequence>
<dbReference type="SMART" id="SM00811">
    <property type="entry name" value="Alpha_kinase"/>
    <property type="match status" value="1"/>
</dbReference>
<evidence type="ECO:0000313" key="6">
    <source>
        <dbReference type="EMBL" id="KAF7424813.1"/>
    </source>
</evidence>
<feature type="domain" description="Alpha-type protein kinase" evidence="5">
    <location>
        <begin position="421"/>
        <end position="668"/>
    </location>
</feature>
<dbReference type="PROSITE" id="PS51158">
    <property type="entry name" value="ALPHA_KINASE"/>
    <property type="match status" value="1"/>
</dbReference>
<dbReference type="GO" id="GO:0005524">
    <property type="term" value="F:ATP binding"/>
    <property type="evidence" value="ECO:0007669"/>
    <property type="project" value="InterPro"/>
</dbReference>
<keyword evidence="7" id="KW-1185">Reference proteome</keyword>
<dbReference type="AlphaFoldDB" id="A0A8H7DRA1"/>
<dbReference type="GeneID" id="59379942"/>
<reference evidence="6" key="1">
    <citation type="submission" date="2019-07" db="EMBL/GenBank/DDBJ databases">
        <authorList>
            <person name="Palmer J.M."/>
        </authorList>
    </citation>
    <scope>NUCLEOTIDE SEQUENCE</scope>
    <source>
        <strain evidence="6">PC9</strain>
    </source>
</reference>
<keyword evidence="1" id="KW-0723">Serine/threonine-protein kinase</keyword>
<dbReference type="RefSeq" id="XP_036629007.1">
    <property type="nucleotide sequence ID" value="XM_036779618.1"/>
</dbReference>
<keyword evidence="3" id="KW-0418">Kinase</keyword>
<feature type="compositionally biased region" description="Polar residues" evidence="4">
    <location>
        <begin position="314"/>
        <end position="323"/>
    </location>
</feature>
<dbReference type="VEuPathDB" id="FungiDB:PC9H_010124"/>
<dbReference type="EMBL" id="JACETU010000007">
    <property type="protein sequence ID" value="KAF7424813.1"/>
    <property type="molecule type" value="Genomic_DNA"/>
</dbReference>
<protein>
    <recommendedName>
        <fullName evidence="5">Alpha-type protein kinase domain-containing protein</fullName>
    </recommendedName>
</protein>
<evidence type="ECO:0000256" key="4">
    <source>
        <dbReference type="SAM" id="MobiDB-lite"/>
    </source>
</evidence>
<dbReference type="OrthoDB" id="2658733at2759"/>
<dbReference type="InterPro" id="IPR011009">
    <property type="entry name" value="Kinase-like_dom_sf"/>
</dbReference>
<comment type="caution">
    <text evidence="6">The sequence shown here is derived from an EMBL/GenBank/DDBJ whole genome shotgun (WGS) entry which is preliminary data.</text>
</comment>
<evidence type="ECO:0000256" key="1">
    <source>
        <dbReference type="ARBA" id="ARBA00022527"/>
    </source>
</evidence>
<dbReference type="Pfam" id="PF02816">
    <property type="entry name" value="Alpha_kinase"/>
    <property type="match status" value="1"/>
</dbReference>
<dbReference type="InterPro" id="IPR004166">
    <property type="entry name" value="a-kinase_dom"/>
</dbReference>